<evidence type="ECO:0000313" key="20">
    <source>
        <dbReference type="EMBL" id="AIX44007.1"/>
    </source>
</evidence>
<dbReference type="EMBL" id="KJ019096">
    <property type="protein sequence ID" value="AIX30274.1"/>
    <property type="molecule type" value="Genomic_DNA"/>
</dbReference>
<dbReference type="EMBL" id="KJ019092">
    <property type="protein sequence ID" value="AIX29195.1"/>
    <property type="molecule type" value="Genomic_DNA"/>
</dbReference>
<dbReference type="EMBL" id="KJ019045">
    <property type="protein sequence ID" value="AIX18383.1"/>
    <property type="molecule type" value="Genomic_DNA"/>
</dbReference>
<dbReference type="EMBL" id="KJ019143">
    <property type="protein sequence ID" value="AIX41445.1"/>
    <property type="molecule type" value="Genomic_DNA"/>
</dbReference>
<dbReference type="EMBL" id="KJ019150">
    <property type="protein sequence ID" value="AIX43436.1"/>
    <property type="molecule type" value="Genomic_DNA"/>
</dbReference>
<dbReference type="RefSeq" id="YP_009134297.1">
    <property type="nucleotide sequence ID" value="NC_026927.1"/>
</dbReference>
<evidence type="ECO:0000313" key="5">
    <source>
        <dbReference type="EMBL" id="AIX23276.1"/>
    </source>
</evidence>
<protein>
    <submittedName>
        <fullName evidence="2">Uncharacterized protein</fullName>
    </submittedName>
</protein>
<evidence type="ECO:0000313" key="17">
    <source>
        <dbReference type="EMBL" id="AIX41445.1"/>
    </source>
</evidence>
<dbReference type="EMBL" id="KJ019145">
    <property type="protein sequence ID" value="AIX42017.1"/>
    <property type="molecule type" value="Genomic_DNA"/>
</dbReference>
<dbReference type="EMBL" id="KJ019066">
    <property type="protein sequence ID" value="AIX23276.1"/>
    <property type="molecule type" value="Genomic_DNA"/>
</dbReference>
<evidence type="ECO:0000313" key="8">
    <source>
        <dbReference type="EMBL" id="AIX29195.1"/>
    </source>
</evidence>
<dbReference type="EMBL" id="KJ019152">
    <property type="protein sequence ID" value="AIX44007.1"/>
    <property type="molecule type" value="Genomic_DNA"/>
</dbReference>
<evidence type="ECO:0000313" key="11">
    <source>
        <dbReference type="EMBL" id="AIX30562.1"/>
    </source>
</evidence>
<evidence type="ECO:0000313" key="22">
    <source>
        <dbReference type="Proteomes" id="UP000033001"/>
    </source>
</evidence>
<dbReference type="Proteomes" id="UP000185291">
    <property type="component" value="Segment"/>
</dbReference>
<reference evidence="22 23" key="1">
    <citation type="submission" date="2013-12" db="EMBL/GenBank/DDBJ databases">
        <title>Ecological redundancy of diverse viral populations within a natural community.</title>
        <authorList>
            <person name="Gregory A.C."/>
            <person name="LaButti K."/>
            <person name="Copeland A."/>
            <person name="Woyke T."/>
            <person name="Sullivan M.B."/>
        </authorList>
    </citation>
    <scope>NUCLEOTIDE SEQUENCE [LARGE SCALE GENOMIC DNA]</scope>
    <source>
        <strain evidence="17">Syn7803C12</strain>
        <strain evidence="18">Syn7803C15</strain>
        <strain evidence="19">Syn7803C22</strain>
        <strain evidence="20">Syn7803C25</strain>
        <strain evidence="21">Syn7803C34</strain>
        <strain evidence="1">Syn7803C58</strain>
        <strain evidence="2">Syn7803C6</strain>
        <strain evidence="3">Syn7803C80</strain>
        <strain evidence="5">Syn7803C9</strain>
        <strain evidence="4">Syn7803C90</strain>
        <strain evidence="6">Syn7803US17</strain>
        <strain evidence="8">Syn7803US2</strain>
        <strain evidence="7">Syn7803US24</strain>
        <strain evidence="13">Syn7803US3</strain>
        <strain evidence="9">Syn7803US34</strain>
        <strain evidence="10">Syn7803US36</strain>
        <strain evidence="11">Syn7803US37</strain>
        <strain evidence="12">Syn7803US39</strain>
        <strain evidence="16">Syn7803US4</strain>
        <strain evidence="14">Syn7803US43</strain>
        <strain evidence="15">Syn7803US44</strain>
    </source>
</reference>
<dbReference type="EMBL" id="KJ019090">
    <property type="protein sequence ID" value="AIX28652.1"/>
    <property type="molecule type" value="Genomic_DNA"/>
</dbReference>
<evidence type="ECO:0000313" key="19">
    <source>
        <dbReference type="EMBL" id="AIX43436.1"/>
    </source>
</evidence>
<evidence type="ECO:0000313" key="3">
    <source>
        <dbReference type="EMBL" id="AIX20263.1"/>
    </source>
</evidence>
<dbReference type="EMBL" id="KJ019102">
    <property type="protein sequence ID" value="AIX32003.1"/>
    <property type="molecule type" value="Genomic_DNA"/>
</dbReference>
<dbReference type="EMBL" id="KJ019059">
    <property type="protein sequence ID" value="AIX21697.1"/>
    <property type="molecule type" value="Genomic_DNA"/>
</dbReference>
<evidence type="ECO:0000313" key="14">
    <source>
        <dbReference type="EMBL" id="AIX32003.1"/>
    </source>
</evidence>
<keyword evidence="25" id="KW-1185">Reference proteome</keyword>
<evidence type="ECO:0000313" key="4">
    <source>
        <dbReference type="EMBL" id="AIX21697.1"/>
    </source>
</evidence>
<dbReference type="Proteomes" id="UP000185305">
    <property type="component" value="Segment"/>
</dbReference>
<name>A0A0E3EV43_9CAUD</name>
<evidence type="ECO:0000313" key="6">
    <source>
        <dbReference type="EMBL" id="AIX27726.1"/>
    </source>
</evidence>
<dbReference type="EMBL" id="KJ019103">
    <property type="protein sequence ID" value="AIX32285.1"/>
    <property type="molecule type" value="Genomic_DNA"/>
</dbReference>
<evidence type="ECO:0000313" key="13">
    <source>
        <dbReference type="EMBL" id="AIX31142.1"/>
    </source>
</evidence>
<dbReference type="Proteomes" id="UP000185318">
    <property type="component" value="Segment"/>
</dbReference>
<dbReference type="Proteomes" id="UP000185311">
    <property type="component" value="Segment"/>
</dbReference>
<dbReference type="EMBL" id="KJ019037">
    <property type="protein sequence ID" value="AIX16609.1"/>
    <property type="molecule type" value="Genomic_DNA"/>
</dbReference>
<evidence type="ECO:0000313" key="16">
    <source>
        <dbReference type="EMBL" id="AIX32784.1"/>
    </source>
</evidence>
<evidence type="ECO:0000313" key="1">
    <source>
        <dbReference type="EMBL" id="AIX16609.1"/>
    </source>
</evidence>
<dbReference type="GeneID" id="24171936"/>
<dbReference type="EMBL" id="KJ019105">
    <property type="protein sequence ID" value="AIX32784.1"/>
    <property type="molecule type" value="Genomic_DNA"/>
</dbReference>
<evidence type="ECO:0000313" key="24">
    <source>
        <dbReference type="Proteomes" id="UP000185317"/>
    </source>
</evidence>
<accession>A0A0E3EV43</accession>
<dbReference type="Proteomes" id="UP000185316">
    <property type="component" value="Segment"/>
</dbReference>
<dbReference type="Proteomes" id="UP000185314">
    <property type="component" value="Segment"/>
</dbReference>
<dbReference type="Proteomes" id="UP000185313">
    <property type="component" value="Segment"/>
</dbReference>
<dbReference type="Proteomes" id="UP000185317">
    <property type="component" value="Segment"/>
</dbReference>
<evidence type="ECO:0000313" key="2">
    <source>
        <dbReference type="EMBL" id="AIX18383.1"/>
    </source>
</evidence>
<dbReference type="Proteomes" id="UP000185319">
    <property type="component" value="Segment"/>
</dbReference>
<gene>
    <name evidence="17" type="ORF">Syn7803C12_83</name>
    <name evidence="18" type="ORF">Syn7803C15_86</name>
    <name evidence="19" type="ORF">Syn7803C22_86</name>
    <name evidence="20" type="ORF">Syn7803C25_84</name>
    <name evidence="21" type="ORF">Syn7803C34_85</name>
    <name evidence="1" type="ORF">Syn7803C58_84</name>
    <name evidence="2" type="ORF">Syn7803C6_84</name>
    <name evidence="3" type="ORF">Syn7803C80_86</name>
    <name evidence="4" type="ORF">Syn7803C90_86</name>
    <name evidence="5" type="ORF">Syn7803C9_86</name>
    <name evidence="6" type="ORF">Syn7803US17_85</name>
    <name evidence="7" type="ORF">Syn7803US24_85</name>
    <name evidence="8" type="ORF">Syn7803US2_84</name>
    <name evidence="9" type="ORF">Syn7803US34_85</name>
    <name evidence="10" type="ORF">Syn7803US36_86</name>
    <name evidence="11" type="ORF">Syn7803US37_85</name>
    <name evidence="12" type="ORF">Syn7803US39_84</name>
    <name evidence="13" type="ORF">Syn7803US3_85</name>
    <name evidence="14" type="ORF">Syn7803US43_86</name>
    <name evidence="15" type="ORF">Syn7803US44_85</name>
    <name evidence="16" type="ORF">Syn7803US4_83</name>
</gene>
<dbReference type="Proteomes" id="UP000185322">
    <property type="component" value="Segment"/>
</dbReference>
<dbReference type="Proteomes" id="UP000185296">
    <property type="component" value="Segment"/>
</dbReference>
<dbReference type="EMBL" id="KJ019098">
    <property type="protein sequence ID" value="AIX30855.1"/>
    <property type="molecule type" value="Genomic_DNA"/>
</dbReference>
<dbReference type="KEGG" id="vg:24171936"/>
<evidence type="ECO:0000313" key="15">
    <source>
        <dbReference type="EMBL" id="AIX32285.1"/>
    </source>
</evidence>
<dbReference type="Proteomes" id="UP000033001">
    <property type="component" value="Segment"/>
</dbReference>
<evidence type="ECO:0000313" key="21">
    <source>
        <dbReference type="EMBL" id="AIX45636.1"/>
    </source>
</evidence>
<evidence type="ECO:0000313" key="7">
    <source>
        <dbReference type="EMBL" id="AIX28652.1"/>
    </source>
</evidence>
<dbReference type="Proteomes" id="UP000185312">
    <property type="component" value="Segment"/>
</dbReference>
<dbReference type="Proteomes" id="UP000185324">
    <property type="component" value="Segment"/>
</dbReference>
<dbReference type="EMBL" id="KJ019053">
    <property type="protein sequence ID" value="AIX20263.1"/>
    <property type="molecule type" value="Genomic_DNA"/>
</dbReference>
<dbReference type="EMBL" id="KJ019099">
    <property type="protein sequence ID" value="AIX31142.1"/>
    <property type="molecule type" value="Genomic_DNA"/>
</dbReference>
<dbReference type="Proteomes" id="UP000185308">
    <property type="component" value="Segment"/>
</dbReference>
<organism evidence="2 24">
    <name type="scientific">Synechococcus phage ACG-2014f</name>
    <dbReference type="NCBI Taxonomy" id="1493511"/>
    <lineage>
        <taxon>Viruses</taxon>
        <taxon>Duplodnaviria</taxon>
        <taxon>Heunggongvirae</taxon>
        <taxon>Uroviricota</taxon>
        <taxon>Caudoviricetes</taxon>
        <taxon>Pantevenvirales</taxon>
        <taxon>Kyanoviridae</taxon>
        <taxon>Atlauavirus</taxon>
        <taxon>Atlauavirus tusconc8</taxon>
    </lineage>
</organism>
<dbReference type="EMBL" id="KJ019159">
    <property type="protein sequence ID" value="AIX45636.1"/>
    <property type="molecule type" value="Genomic_DNA"/>
</dbReference>
<evidence type="ECO:0000313" key="12">
    <source>
        <dbReference type="EMBL" id="AIX30855.1"/>
    </source>
</evidence>
<dbReference type="EMBL" id="KJ019095">
    <property type="protein sequence ID" value="AIX29980.1"/>
    <property type="molecule type" value="Genomic_DNA"/>
</dbReference>
<evidence type="ECO:0000313" key="23">
    <source>
        <dbReference type="Proteomes" id="UP000185286"/>
    </source>
</evidence>
<dbReference type="EMBL" id="KJ019086">
    <property type="protein sequence ID" value="AIX27726.1"/>
    <property type="molecule type" value="Genomic_DNA"/>
</dbReference>
<dbReference type="EMBL" id="KJ019097">
    <property type="protein sequence ID" value="AIX30562.1"/>
    <property type="molecule type" value="Genomic_DNA"/>
</dbReference>
<evidence type="ECO:0000313" key="9">
    <source>
        <dbReference type="EMBL" id="AIX29980.1"/>
    </source>
</evidence>
<proteinExistence type="predicted"/>
<dbReference type="Proteomes" id="UP000185286">
    <property type="component" value="Genome"/>
</dbReference>
<evidence type="ECO:0000313" key="10">
    <source>
        <dbReference type="EMBL" id="AIX30274.1"/>
    </source>
</evidence>
<sequence>MNFKSFLLSSLIVTTGLVASAPGAKAAECFMGDGYRVCMESLGMNRWEVSFENNHGSEFMEVQCIGKSVSDWTSRGDLSQSEANYLAEQFCSW</sequence>
<dbReference type="Proteomes" id="UP000185304">
    <property type="component" value="Segment"/>
</dbReference>
<dbReference type="Proteomes" id="UP000185300">
    <property type="component" value="Segment"/>
</dbReference>
<dbReference type="Proteomes" id="UP000185310">
    <property type="component" value="Segment"/>
</dbReference>
<dbReference type="Proteomes" id="UP000185320">
    <property type="component" value="Segment"/>
</dbReference>
<evidence type="ECO:0000313" key="25">
    <source>
        <dbReference type="Proteomes" id="UP000185320"/>
    </source>
</evidence>
<evidence type="ECO:0000313" key="18">
    <source>
        <dbReference type="EMBL" id="AIX42017.1"/>
    </source>
</evidence>
<dbReference type="Proteomes" id="UP000185306">
    <property type="component" value="Segment"/>
</dbReference>